<dbReference type="Proteomes" id="UP000797356">
    <property type="component" value="Chromosome 3"/>
</dbReference>
<accession>A0A8K0I3S9</accession>
<dbReference type="EMBL" id="CM017874">
    <property type="protein sequence ID" value="KAG1335312.1"/>
    <property type="molecule type" value="Genomic_DNA"/>
</dbReference>
<evidence type="ECO:0000313" key="2">
    <source>
        <dbReference type="Proteomes" id="UP000797356"/>
    </source>
</evidence>
<reference evidence="1" key="2">
    <citation type="submission" date="2019-07" db="EMBL/GenBank/DDBJ databases">
        <authorList>
            <person name="Yang Y."/>
            <person name="Bocs S."/>
            <person name="Baudouin L."/>
        </authorList>
    </citation>
    <scope>NUCLEOTIDE SEQUENCE</scope>
    <source>
        <tissue evidence="1">Spear leaf of Hainan Tall coconut</tissue>
    </source>
</reference>
<sequence length="68" mass="7168">MGRAYDHGDGHLGRTLSGGLRPCRCPDFDGIRVALASGSRVSVGDLGSWDLLPNPTLLSSGISWTVRS</sequence>
<reference evidence="1" key="1">
    <citation type="journal article" date="2017" name="Gigascience">
        <title>The genome draft of coconut (Cocos nucifera).</title>
        <authorList>
            <person name="Xiao Y."/>
            <person name="Xu P."/>
            <person name="Fan H."/>
            <person name="Baudouin L."/>
            <person name="Xia W."/>
            <person name="Bocs S."/>
            <person name="Xu J."/>
            <person name="Li Q."/>
            <person name="Guo A."/>
            <person name="Zhou L."/>
            <person name="Li J."/>
            <person name="Wu Y."/>
            <person name="Ma Z."/>
            <person name="Armero A."/>
            <person name="Issali A.E."/>
            <person name="Liu N."/>
            <person name="Peng M."/>
            <person name="Yang Y."/>
        </authorList>
    </citation>
    <scope>NUCLEOTIDE SEQUENCE</scope>
    <source>
        <tissue evidence="1">Spear leaf of Hainan Tall coconut</tissue>
    </source>
</reference>
<proteinExistence type="predicted"/>
<evidence type="ECO:0000313" key="1">
    <source>
        <dbReference type="EMBL" id="KAG1335312.1"/>
    </source>
</evidence>
<dbReference type="AlphaFoldDB" id="A0A8K0I3S9"/>
<name>A0A8K0I3S9_COCNU</name>
<comment type="caution">
    <text evidence="1">The sequence shown here is derived from an EMBL/GenBank/DDBJ whole genome shotgun (WGS) entry which is preliminary data.</text>
</comment>
<organism evidence="1 2">
    <name type="scientific">Cocos nucifera</name>
    <name type="common">Coconut palm</name>
    <dbReference type="NCBI Taxonomy" id="13894"/>
    <lineage>
        <taxon>Eukaryota</taxon>
        <taxon>Viridiplantae</taxon>
        <taxon>Streptophyta</taxon>
        <taxon>Embryophyta</taxon>
        <taxon>Tracheophyta</taxon>
        <taxon>Spermatophyta</taxon>
        <taxon>Magnoliopsida</taxon>
        <taxon>Liliopsida</taxon>
        <taxon>Arecaceae</taxon>
        <taxon>Arecoideae</taxon>
        <taxon>Cocoseae</taxon>
        <taxon>Attaleinae</taxon>
        <taxon>Cocos</taxon>
    </lineage>
</organism>
<gene>
    <name evidence="1" type="ORF">COCNU_03G014310</name>
</gene>
<keyword evidence="2" id="KW-1185">Reference proteome</keyword>
<protein>
    <submittedName>
        <fullName evidence="1">Uncharacterized protein</fullName>
    </submittedName>
</protein>